<name>A0ABM7I556_MYCME</name>
<sequence length="127" mass="13514">MTDTAASELCACPEEHATADGRCAEPSIRSEDPGDPTLAKYTWCGCCIADCPDVHGPEGRLPAHYRYSAEWSDEDGEFVGLAIEFPALSYLADTPDEALTGIKSLVAEVLRDMARTGESPPVPAPGE</sequence>
<organism evidence="1 2">
    <name type="scientific">Mycolicibacterium mageritense</name>
    <name type="common">Mycobacterium mageritense</name>
    <dbReference type="NCBI Taxonomy" id="53462"/>
    <lineage>
        <taxon>Bacteria</taxon>
        <taxon>Bacillati</taxon>
        <taxon>Actinomycetota</taxon>
        <taxon>Actinomycetes</taxon>
        <taxon>Mycobacteriales</taxon>
        <taxon>Mycobacteriaceae</taxon>
        <taxon>Mycolicibacterium</taxon>
    </lineage>
</organism>
<dbReference type="EMBL" id="AP022567">
    <property type="protein sequence ID" value="BBX38040.1"/>
    <property type="molecule type" value="Genomic_DNA"/>
</dbReference>
<reference evidence="1 2" key="1">
    <citation type="journal article" date="2019" name="Emerg. Microbes Infect.">
        <title>Comprehensive subspecies identification of 175 nontuberculous mycobacteria species based on 7547 genomic profiles.</title>
        <authorList>
            <person name="Matsumoto Y."/>
            <person name="Kinjo T."/>
            <person name="Motooka D."/>
            <person name="Nabeya D."/>
            <person name="Jung N."/>
            <person name="Uechi K."/>
            <person name="Horii T."/>
            <person name="Iida T."/>
            <person name="Fujita J."/>
            <person name="Nakamura S."/>
        </authorList>
    </citation>
    <scope>NUCLEOTIDE SEQUENCE [LARGE SCALE GENOMIC DNA]</scope>
    <source>
        <strain evidence="1 2">JCM 12375</strain>
    </source>
</reference>
<dbReference type="RefSeq" id="WP_051579342.1">
    <property type="nucleotide sequence ID" value="NZ_AP022567.1"/>
</dbReference>
<evidence type="ECO:0000313" key="2">
    <source>
        <dbReference type="Proteomes" id="UP000465622"/>
    </source>
</evidence>
<dbReference type="InterPro" id="IPR035069">
    <property type="entry name" value="TTHA1013/TTHA0281-like"/>
</dbReference>
<keyword evidence="2" id="KW-1185">Reference proteome</keyword>
<proteinExistence type="predicted"/>
<accession>A0ABM7I556</accession>
<gene>
    <name evidence="1" type="ORF">MMAGJ_73220</name>
</gene>
<evidence type="ECO:0000313" key="1">
    <source>
        <dbReference type="EMBL" id="BBX38040.1"/>
    </source>
</evidence>
<protein>
    <submittedName>
        <fullName evidence="1">Uncharacterized protein</fullName>
    </submittedName>
</protein>
<dbReference type="Proteomes" id="UP000465622">
    <property type="component" value="Chromosome"/>
</dbReference>
<dbReference type="SUPFAM" id="SSF143100">
    <property type="entry name" value="TTHA1013/TTHA0281-like"/>
    <property type="match status" value="1"/>
</dbReference>